<comment type="caution">
    <text evidence="1">The sequence shown here is derived from an EMBL/GenBank/DDBJ whole genome shotgun (WGS) entry which is preliminary data.</text>
</comment>
<evidence type="ECO:0000313" key="2">
    <source>
        <dbReference type="Proteomes" id="UP000828941"/>
    </source>
</evidence>
<protein>
    <submittedName>
        <fullName evidence="1">Uncharacterized protein</fullName>
    </submittedName>
</protein>
<organism evidence="1 2">
    <name type="scientific">Bauhinia variegata</name>
    <name type="common">Purple orchid tree</name>
    <name type="synonym">Phanera variegata</name>
    <dbReference type="NCBI Taxonomy" id="167791"/>
    <lineage>
        <taxon>Eukaryota</taxon>
        <taxon>Viridiplantae</taxon>
        <taxon>Streptophyta</taxon>
        <taxon>Embryophyta</taxon>
        <taxon>Tracheophyta</taxon>
        <taxon>Spermatophyta</taxon>
        <taxon>Magnoliopsida</taxon>
        <taxon>eudicotyledons</taxon>
        <taxon>Gunneridae</taxon>
        <taxon>Pentapetalae</taxon>
        <taxon>rosids</taxon>
        <taxon>fabids</taxon>
        <taxon>Fabales</taxon>
        <taxon>Fabaceae</taxon>
        <taxon>Cercidoideae</taxon>
        <taxon>Cercideae</taxon>
        <taxon>Bauhiniinae</taxon>
        <taxon>Bauhinia</taxon>
    </lineage>
</organism>
<proteinExistence type="predicted"/>
<accession>A0ACB9NPH1</accession>
<dbReference type="Proteomes" id="UP000828941">
    <property type="component" value="Chromosome 6"/>
</dbReference>
<evidence type="ECO:0000313" key="1">
    <source>
        <dbReference type="EMBL" id="KAI4338122.1"/>
    </source>
</evidence>
<sequence length="253" mass="28030">MANSESSSSTSSSGQFRFLDLELPTLYDQEINTQVQKTHGKHYTMLLRQPLLVSILHILKPATNFLDSILLENKSSEKENEVETSNLSEFNSTVLELNAFFGGRCLNVSSILENIPTDCWGQPLVTLRLEFSTISELRTLAGNLQFMSPIVMMDEIASYFVQMLDEINLSMEPVKISFCRLLHGGGAPPILTHLYLSEPQEEDANQNKPSNGFQGLIAMKRRATSLAVMDKATGNDAMGAVETFQGTKTNTNS</sequence>
<dbReference type="EMBL" id="CM039431">
    <property type="protein sequence ID" value="KAI4338122.1"/>
    <property type="molecule type" value="Genomic_DNA"/>
</dbReference>
<keyword evidence="2" id="KW-1185">Reference proteome</keyword>
<name>A0ACB9NPH1_BAUVA</name>
<gene>
    <name evidence="1" type="ORF">L6164_016471</name>
</gene>
<reference evidence="1 2" key="1">
    <citation type="journal article" date="2022" name="DNA Res.">
        <title>Chromosomal-level genome assembly of the orchid tree Bauhinia variegata (Leguminosae; Cercidoideae) supports the allotetraploid origin hypothesis of Bauhinia.</title>
        <authorList>
            <person name="Zhong Y."/>
            <person name="Chen Y."/>
            <person name="Zheng D."/>
            <person name="Pang J."/>
            <person name="Liu Y."/>
            <person name="Luo S."/>
            <person name="Meng S."/>
            <person name="Qian L."/>
            <person name="Wei D."/>
            <person name="Dai S."/>
            <person name="Zhou R."/>
        </authorList>
    </citation>
    <scope>NUCLEOTIDE SEQUENCE [LARGE SCALE GENOMIC DNA]</scope>
    <source>
        <strain evidence="1">BV-YZ2020</strain>
    </source>
</reference>